<dbReference type="EMBL" id="JAUOEK010000017">
    <property type="protein sequence ID" value="MDO5968301.1"/>
    <property type="molecule type" value="Genomic_DNA"/>
</dbReference>
<gene>
    <name evidence="1" type="ORF">Q4Q35_00640</name>
</gene>
<name>A0ABT8W5B2_9FLAO</name>
<accession>A0ABT8W5B2</accession>
<sequence length="319" mass="36692">MNSTDFVNILQHPQTITHQQTDAIKSVINEFPYFQSARAVYLKGLKNVSSFKYNQELKITAAYTTDRSILFDFITSEAFIQNEISQSIKQNTAHLKDINVTVEDISINKSVKVDHSLKRQIKDTVGVLDPSLFQPKEDRFEKTANFTLDESETIENVTKETKTQEISINDILSLGKPLQFDKAETHSFNEWLKLAHYKPIERGEDKSKDLIETEPVKDTSPDVLDKDKKFELIDKFITTNPKINPFKATIKKGNIAKTQMIQPEALMTETLARIYVEQKNYKKAIQSYKILSLKYPEKSGFFADQIKAIEQLQEQNNTE</sequence>
<proteinExistence type="predicted"/>
<evidence type="ECO:0000313" key="1">
    <source>
        <dbReference type="EMBL" id="MDO5968301.1"/>
    </source>
</evidence>
<evidence type="ECO:0008006" key="3">
    <source>
        <dbReference type="Google" id="ProtNLM"/>
    </source>
</evidence>
<comment type="caution">
    <text evidence="1">The sequence shown here is derived from an EMBL/GenBank/DDBJ whole genome shotgun (WGS) entry which is preliminary data.</text>
</comment>
<organism evidence="1 2">
    <name type="scientific">Flavivirga aquimarina</name>
    <dbReference type="NCBI Taxonomy" id="2027862"/>
    <lineage>
        <taxon>Bacteria</taxon>
        <taxon>Pseudomonadati</taxon>
        <taxon>Bacteroidota</taxon>
        <taxon>Flavobacteriia</taxon>
        <taxon>Flavobacteriales</taxon>
        <taxon>Flavobacteriaceae</taxon>
        <taxon>Flavivirga</taxon>
    </lineage>
</organism>
<evidence type="ECO:0000313" key="2">
    <source>
        <dbReference type="Proteomes" id="UP001176883"/>
    </source>
</evidence>
<dbReference type="Proteomes" id="UP001176883">
    <property type="component" value="Unassembled WGS sequence"/>
</dbReference>
<dbReference type="RefSeq" id="WP_303275983.1">
    <property type="nucleotide sequence ID" value="NZ_JAUOEK010000017.1"/>
</dbReference>
<keyword evidence="2" id="KW-1185">Reference proteome</keyword>
<reference evidence="1" key="1">
    <citation type="submission" date="2023-07" db="EMBL/GenBank/DDBJ databases">
        <title>Two novel species in the genus Flavivirga.</title>
        <authorList>
            <person name="Kwon K."/>
        </authorList>
    </citation>
    <scope>NUCLEOTIDE SEQUENCE</scope>
    <source>
        <strain evidence="1">KCTC 52353</strain>
    </source>
</reference>
<protein>
    <recommendedName>
        <fullName evidence="3">Tetratricopeptide repeat protein</fullName>
    </recommendedName>
</protein>